<evidence type="ECO:0000256" key="5">
    <source>
        <dbReference type="ARBA" id="ARBA00023237"/>
    </source>
</evidence>
<keyword evidence="4" id="KW-0472">Membrane</keyword>
<keyword evidence="3" id="KW-0732">Signal</keyword>
<proteinExistence type="inferred from homology"/>
<evidence type="ECO:0000256" key="2">
    <source>
        <dbReference type="ARBA" id="ARBA00006275"/>
    </source>
</evidence>
<organism evidence="8 9">
    <name type="scientific">Sinomicrobium weinanense</name>
    <dbReference type="NCBI Taxonomy" id="2842200"/>
    <lineage>
        <taxon>Bacteria</taxon>
        <taxon>Pseudomonadati</taxon>
        <taxon>Bacteroidota</taxon>
        <taxon>Flavobacteriia</taxon>
        <taxon>Flavobacteriales</taxon>
        <taxon>Flavobacteriaceae</taxon>
        <taxon>Sinomicrobium</taxon>
    </lineage>
</organism>
<evidence type="ECO:0000256" key="3">
    <source>
        <dbReference type="ARBA" id="ARBA00022729"/>
    </source>
</evidence>
<sequence length="505" mass="55872">MKNNILDKIRLALAGIAVIFLASCDVTDLSPADIVPDEEAYSTAERIESAVLGVYEAAQAGYYNGVVDRGYPFGAASTEQGDMRGEDMYNDQLFYEATYTAGYTPNTLNNNGMWISLYRLINRSNLVIENLDGAVENGVIDQATRDRYRGEMLFIRALSHHELLIHFSRPYSDDPSSLGIPYRTFAIDEVGKVEEGQAVGRSTVGEDYGQLLTDLDEAEELLSDIGTTPYRAGKGAAIALKTRIKLHQGDWEGVLAEYDKIAGDYAVTTNLLAPYESESTDNIFGFQHSAQSNPGTNGTLSRMYGNPDNGGRGLVKISPVIWRADFWLEDDLRRDITSNNNVGIYTGKYMNQVTQDDNIPTIRFAEVLLNAAEANARLNKLDDGVDLLNTVRDRALPEGTPSYTSGGLGGQNEVLQAVWNERRIEFLAEGRRWPDIHRLSGEGLMEGVPLKATSRSVTSLDFYTGKEEVALDHAIPYSDYRFIWPVPLSEIQNNTTAPIEQNPGY</sequence>
<comment type="subcellular location">
    <subcellularLocation>
        <location evidence="1">Cell outer membrane</location>
    </subcellularLocation>
</comment>
<dbReference type="InterPro" id="IPR012944">
    <property type="entry name" value="SusD_RagB_dom"/>
</dbReference>
<comment type="similarity">
    <text evidence="2">Belongs to the SusD family.</text>
</comment>
<dbReference type="InterPro" id="IPR033985">
    <property type="entry name" value="SusD-like_N"/>
</dbReference>
<comment type="caution">
    <text evidence="8">The sequence shown here is derived from an EMBL/GenBank/DDBJ whole genome shotgun (WGS) entry which is preliminary data.</text>
</comment>
<reference evidence="8 9" key="1">
    <citation type="submission" date="2020-09" db="EMBL/GenBank/DDBJ databases">
        <title>Sinomicrobium weinanense sp. nov., a halophilic bacteria isolated from saline-alkali soil.</title>
        <authorList>
            <person name="Wu P."/>
            <person name="Ren H."/>
            <person name="Mei Y."/>
            <person name="Liang Y."/>
            <person name="Chen Z."/>
        </authorList>
    </citation>
    <scope>NUCLEOTIDE SEQUENCE [LARGE SCALE GENOMIC DNA]</scope>
    <source>
        <strain evidence="8 9">FJxs</strain>
    </source>
</reference>
<dbReference type="RefSeq" id="WP_187966451.1">
    <property type="nucleotide sequence ID" value="NZ_JACVDC010000054.1"/>
</dbReference>
<evidence type="ECO:0000256" key="1">
    <source>
        <dbReference type="ARBA" id="ARBA00004442"/>
    </source>
</evidence>
<dbReference type="InterPro" id="IPR011990">
    <property type="entry name" value="TPR-like_helical_dom_sf"/>
</dbReference>
<feature type="domain" description="RagB/SusD" evidence="6">
    <location>
        <begin position="336"/>
        <end position="505"/>
    </location>
</feature>
<dbReference type="Pfam" id="PF07980">
    <property type="entry name" value="SusD_RagB"/>
    <property type="match status" value="1"/>
</dbReference>
<evidence type="ECO:0000259" key="7">
    <source>
        <dbReference type="Pfam" id="PF14322"/>
    </source>
</evidence>
<dbReference type="Gene3D" id="1.25.40.390">
    <property type="match status" value="1"/>
</dbReference>
<dbReference type="PROSITE" id="PS51257">
    <property type="entry name" value="PROKAR_LIPOPROTEIN"/>
    <property type="match status" value="1"/>
</dbReference>
<dbReference type="Proteomes" id="UP000653730">
    <property type="component" value="Unassembled WGS sequence"/>
</dbReference>
<evidence type="ECO:0000259" key="6">
    <source>
        <dbReference type="Pfam" id="PF07980"/>
    </source>
</evidence>
<feature type="domain" description="SusD-like N-terminal" evidence="7">
    <location>
        <begin position="77"/>
        <end position="246"/>
    </location>
</feature>
<evidence type="ECO:0000313" key="8">
    <source>
        <dbReference type="EMBL" id="MBC9797316.1"/>
    </source>
</evidence>
<gene>
    <name evidence="8" type="ORF">IBL28_15180</name>
</gene>
<keyword evidence="9" id="KW-1185">Reference proteome</keyword>
<dbReference type="EMBL" id="JACVDC010000054">
    <property type="protein sequence ID" value="MBC9797316.1"/>
    <property type="molecule type" value="Genomic_DNA"/>
</dbReference>
<dbReference type="SUPFAM" id="SSF48452">
    <property type="entry name" value="TPR-like"/>
    <property type="match status" value="1"/>
</dbReference>
<evidence type="ECO:0000256" key="4">
    <source>
        <dbReference type="ARBA" id="ARBA00023136"/>
    </source>
</evidence>
<evidence type="ECO:0000313" key="9">
    <source>
        <dbReference type="Proteomes" id="UP000653730"/>
    </source>
</evidence>
<dbReference type="Pfam" id="PF14322">
    <property type="entry name" value="SusD-like_3"/>
    <property type="match status" value="1"/>
</dbReference>
<dbReference type="GO" id="GO:0009279">
    <property type="term" value="C:cell outer membrane"/>
    <property type="evidence" value="ECO:0007669"/>
    <property type="project" value="UniProtKB-SubCell"/>
</dbReference>
<keyword evidence="5" id="KW-0998">Cell outer membrane</keyword>
<name>A0A926JUA0_9FLAO</name>
<dbReference type="AlphaFoldDB" id="A0A926JUA0"/>
<dbReference type="CDD" id="cd08977">
    <property type="entry name" value="SusD"/>
    <property type="match status" value="1"/>
</dbReference>
<protein>
    <submittedName>
        <fullName evidence="8">RagB/SusD family nutrient uptake outer membrane protein</fullName>
    </submittedName>
</protein>
<accession>A0A926JUA0</accession>